<reference evidence="4" key="1">
    <citation type="journal article" date="2017" name="Genome Biol.">
        <title>Comparative genomics reveals high biological diversity and specific adaptations in the industrially and medically important fungal genus Aspergillus.</title>
        <authorList>
            <person name="de Vries R.P."/>
            <person name="Riley R."/>
            <person name="Wiebenga A."/>
            <person name="Aguilar-Osorio G."/>
            <person name="Amillis S."/>
            <person name="Uchima C.A."/>
            <person name="Anderluh G."/>
            <person name="Asadollahi M."/>
            <person name="Askin M."/>
            <person name="Barry K."/>
            <person name="Battaglia E."/>
            <person name="Bayram O."/>
            <person name="Benocci T."/>
            <person name="Braus-Stromeyer S.A."/>
            <person name="Caldana C."/>
            <person name="Canovas D."/>
            <person name="Cerqueira G.C."/>
            <person name="Chen F."/>
            <person name="Chen W."/>
            <person name="Choi C."/>
            <person name="Clum A."/>
            <person name="Dos Santos R.A."/>
            <person name="Damasio A.R."/>
            <person name="Diallinas G."/>
            <person name="Emri T."/>
            <person name="Fekete E."/>
            <person name="Flipphi M."/>
            <person name="Freyberg S."/>
            <person name="Gallo A."/>
            <person name="Gournas C."/>
            <person name="Habgood R."/>
            <person name="Hainaut M."/>
            <person name="Harispe M.L."/>
            <person name="Henrissat B."/>
            <person name="Hilden K.S."/>
            <person name="Hope R."/>
            <person name="Hossain A."/>
            <person name="Karabika E."/>
            <person name="Karaffa L."/>
            <person name="Karanyi Z."/>
            <person name="Krasevec N."/>
            <person name="Kuo A."/>
            <person name="Kusch H."/>
            <person name="LaButti K."/>
            <person name="Lagendijk E.L."/>
            <person name="Lapidus A."/>
            <person name="Levasseur A."/>
            <person name="Lindquist E."/>
            <person name="Lipzen A."/>
            <person name="Logrieco A.F."/>
            <person name="MacCabe A."/>
            <person name="Maekelae M.R."/>
            <person name="Malavazi I."/>
            <person name="Melin P."/>
            <person name="Meyer V."/>
            <person name="Mielnichuk N."/>
            <person name="Miskei M."/>
            <person name="Molnar A.P."/>
            <person name="Mule G."/>
            <person name="Ngan C.Y."/>
            <person name="Orejas M."/>
            <person name="Orosz E."/>
            <person name="Ouedraogo J.P."/>
            <person name="Overkamp K.M."/>
            <person name="Park H.-S."/>
            <person name="Perrone G."/>
            <person name="Piumi F."/>
            <person name="Punt P.J."/>
            <person name="Ram A.F."/>
            <person name="Ramon A."/>
            <person name="Rauscher S."/>
            <person name="Record E."/>
            <person name="Riano-Pachon D.M."/>
            <person name="Robert V."/>
            <person name="Roehrig J."/>
            <person name="Ruller R."/>
            <person name="Salamov A."/>
            <person name="Salih N.S."/>
            <person name="Samson R.A."/>
            <person name="Sandor E."/>
            <person name="Sanguinetti M."/>
            <person name="Schuetze T."/>
            <person name="Sepcic K."/>
            <person name="Shelest E."/>
            <person name="Sherlock G."/>
            <person name="Sophianopoulou V."/>
            <person name="Squina F.M."/>
            <person name="Sun H."/>
            <person name="Susca A."/>
            <person name="Todd R.B."/>
            <person name="Tsang A."/>
            <person name="Unkles S.E."/>
            <person name="van de Wiele N."/>
            <person name="van Rossen-Uffink D."/>
            <person name="Oliveira J.V."/>
            <person name="Vesth T.C."/>
            <person name="Visser J."/>
            <person name="Yu J.-H."/>
            <person name="Zhou M."/>
            <person name="Andersen M.R."/>
            <person name="Archer D.B."/>
            <person name="Baker S.E."/>
            <person name="Benoit I."/>
            <person name="Brakhage A.A."/>
            <person name="Braus G.H."/>
            <person name="Fischer R."/>
            <person name="Frisvad J.C."/>
            <person name="Goldman G.H."/>
            <person name="Houbraken J."/>
            <person name="Oakley B."/>
            <person name="Pocsi I."/>
            <person name="Scazzocchio C."/>
            <person name="Seiboth B."/>
            <person name="vanKuyk P.A."/>
            <person name="Wortman J."/>
            <person name="Dyer P.S."/>
            <person name="Grigoriev I.V."/>
        </authorList>
    </citation>
    <scope>NUCLEOTIDE SEQUENCE [LARGE SCALE GENOMIC DNA]</scope>
    <source>
        <strain evidence="4">CBS 583.65</strain>
    </source>
</reference>
<evidence type="ECO:0000313" key="4">
    <source>
        <dbReference type="Proteomes" id="UP000184073"/>
    </source>
</evidence>
<feature type="compositionally biased region" description="Polar residues" evidence="1">
    <location>
        <begin position="273"/>
        <end position="283"/>
    </location>
</feature>
<feature type="region of interest" description="Disordered" evidence="1">
    <location>
        <begin position="100"/>
        <end position="165"/>
    </location>
</feature>
<dbReference type="EMBL" id="KV878135">
    <property type="protein sequence ID" value="OJJ06744.1"/>
    <property type="molecule type" value="Genomic_DNA"/>
</dbReference>
<evidence type="ECO:0000256" key="2">
    <source>
        <dbReference type="SAM" id="SignalP"/>
    </source>
</evidence>
<dbReference type="VEuPathDB" id="FungiDB:ASPVEDRAFT_875953"/>
<feature type="compositionally biased region" description="Low complexity" evidence="1">
    <location>
        <begin position="857"/>
        <end position="898"/>
    </location>
</feature>
<organism evidence="3 4">
    <name type="scientific">Aspergillus versicolor CBS 583.65</name>
    <dbReference type="NCBI Taxonomy" id="1036611"/>
    <lineage>
        <taxon>Eukaryota</taxon>
        <taxon>Fungi</taxon>
        <taxon>Dikarya</taxon>
        <taxon>Ascomycota</taxon>
        <taxon>Pezizomycotina</taxon>
        <taxon>Eurotiomycetes</taxon>
        <taxon>Eurotiomycetidae</taxon>
        <taxon>Eurotiales</taxon>
        <taxon>Aspergillaceae</taxon>
        <taxon>Aspergillus</taxon>
        <taxon>Aspergillus subgen. Nidulantes</taxon>
    </lineage>
</organism>
<dbReference type="GeneID" id="63733612"/>
<feature type="compositionally biased region" description="Low complexity" evidence="1">
    <location>
        <begin position="123"/>
        <end position="145"/>
    </location>
</feature>
<dbReference type="OrthoDB" id="3886018at2759"/>
<feature type="region of interest" description="Disordered" evidence="1">
    <location>
        <begin position="433"/>
        <end position="455"/>
    </location>
</feature>
<dbReference type="Proteomes" id="UP000184073">
    <property type="component" value="Unassembled WGS sequence"/>
</dbReference>
<feature type="compositionally biased region" description="Polar residues" evidence="1">
    <location>
        <begin position="146"/>
        <end position="158"/>
    </location>
</feature>
<feature type="compositionally biased region" description="Polar residues" evidence="1">
    <location>
        <begin position="100"/>
        <end position="109"/>
    </location>
</feature>
<evidence type="ECO:0000313" key="3">
    <source>
        <dbReference type="EMBL" id="OJJ06744.1"/>
    </source>
</evidence>
<feature type="signal peptide" evidence="2">
    <location>
        <begin position="1"/>
        <end position="21"/>
    </location>
</feature>
<dbReference type="AlphaFoldDB" id="A0A1L9PZ06"/>
<feature type="chain" id="PRO_5013381477" evidence="2">
    <location>
        <begin position="22"/>
        <end position="1065"/>
    </location>
</feature>
<feature type="compositionally biased region" description="Basic and acidic residues" evidence="1">
    <location>
        <begin position="433"/>
        <end position="444"/>
    </location>
</feature>
<feature type="region of interest" description="Disordered" evidence="1">
    <location>
        <begin position="550"/>
        <end position="587"/>
    </location>
</feature>
<sequence length="1065" mass="113355">MKFSPVLWGWVLSSVAQYAAAAAITTEHGKPNTTTIHERGHNQNVDTFRVVSTSLSTSTLPPGARTATETCITYTSAITHTIIRSTSDGTVIATTINGQLPGTATGIATTNVPGSGTGGAGSTGTNPGAADGPSSGSKSSHSQGGNNPDSPDPGTTGSEPGKTTIAGAAPFDIVTTSTDKQGNVIPITFPAGSVPTTTDAQGHVVPDPAAVQTFTTTTDSQGNVIGAIPGGGPDAQDPLTTIDTPGGAGTITTTTQGVHTAETFPGGGIANPTAGTTQGNQGTIPGGISPDPATTRAPLPEGLNPTVTAISFTMSSLSSEFRDLLPLFTSWELDPQPPLETKIIKRIKKIEVDIEDFAKNFSKKILPGCPSKRKRGLFDGLFNIVANVAANVIDVVIDALNCITLSLKKLEDNVTKKKFKLVKDILTELIKIDDPKDDPTKPESTKTTTSSSSCTSDQTAHHVTIRCKTTSSVVGKSTVTTTTCSPSTTITTTGCTVTDTTTTVTETATPSPIICERGSCPGDVCDNDNAVSGTPGWLTVEPLNCQDIPTETAKPAATKRNALDERDDPTTTSTATATTGTTKPLPSIPAGDINQYLSFMGGQLNAKRLWLNHQAGHATGKWYPFEQTRMVSGVKGLWGCTSVVIVSRKGYYLSHMYEGPVFIERDEKTKKIVLSPEAFFERWTINALMNGDSESKQLDPIKDLIGTDENPGPLHYTLSPEIFIMSPYARGTSGPLRYIKRIDWLADQIHSHLYPQPKADVYGQEPVLVGYEVTSLEVAGNPTAPPGKIIAEASLLDHWVQEGDKMVASGRWRMWVGGKETGNMEFLVRDPHPDTAMGGTDARVKIRDNGQKAAVCPTPSVTASHSSTTTSKTSTSTTKGPTTLTTKTKTSSTSTSTTTRDKDTPTNGPSLITPSGCRDDHIYRPTVTADPEFAKKVAKMCSDKVPADATNADGDYSSAYSWYVGKDDEGLSYMADIWWDPPKQCGMMQTLLKPMEGWNCEKIMRENFNRACEKGLQADEIGRGRGGFIKIGCVYYQSYLSKRTGVFRPSWPDRNMSPEVWKINS</sequence>
<name>A0A1L9PZ06_ASPVE</name>
<feature type="compositionally biased region" description="Low complexity" evidence="1">
    <location>
        <begin position="570"/>
        <end position="582"/>
    </location>
</feature>
<proteinExistence type="predicted"/>
<keyword evidence="2" id="KW-0732">Signal</keyword>
<feature type="compositionally biased region" description="Low complexity" evidence="1">
    <location>
        <begin position="445"/>
        <end position="455"/>
    </location>
</feature>
<feature type="region of interest" description="Disordered" evidence="1">
    <location>
        <begin position="849"/>
        <end position="923"/>
    </location>
</feature>
<evidence type="ECO:0000256" key="1">
    <source>
        <dbReference type="SAM" id="MobiDB-lite"/>
    </source>
</evidence>
<gene>
    <name evidence="3" type="ORF">ASPVEDRAFT_875953</name>
</gene>
<feature type="region of interest" description="Disordered" evidence="1">
    <location>
        <begin position="272"/>
        <end position="302"/>
    </location>
</feature>
<dbReference type="RefSeq" id="XP_040672506.1">
    <property type="nucleotide sequence ID" value="XM_040818101.1"/>
</dbReference>
<protein>
    <submittedName>
        <fullName evidence="3">Uncharacterized protein</fullName>
    </submittedName>
</protein>
<keyword evidence="4" id="KW-1185">Reference proteome</keyword>
<accession>A0A1L9PZ06</accession>